<evidence type="ECO:0000313" key="2">
    <source>
        <dbReference type="EMBL" id="MEY9321142.1"/>
    </source>
</evidence>
<evidence type="ECO:0000313" key="3">
    <source>
        <dbReference type="Proteomes" id="UP001565471"/>
    </source>
</evidence>
<gene>
    <name evidence="2" type="ORF">ABIF29_007941</name>
</gene>
<protein>
    <submittedName>
        <fullName evidence="2">Uncharacterized protein</fullName>
    </submittedName>
</protein>
<reference evidence="2 3" key="1">
    <citation type="submission" date="2024-07" db="EMBL/GenBank/DDBJ databases">
        <title>Genomic Encyclopedia of Type Strains, Phase V (KMG-V): Genome sequencing to study the core and pangenomes of soil and plant-associated prokaryotes.</title>
        <authorList>
            <person name="Whitman W."/>
        </authorList>
    </citation>
    <scope>NUCLEOTIDE SEQUENCE [LARGE SCALE GENOMIC DNA]</scope>
    <source>
        <strain evidence="2 3">USDA 415</strain>
    </source>
</reference>
<organism evidence="2 3">
    <name type="scientific">Bradyrhizobium elkanii</name>
    <dbReference type="NCBI Taxonomy" id="29448"/>
    <lineage>
        <taxon>Bacteria</taxon>
        <taxon>Pseudomonadati</taxon>
        <taxon>Pseudomonadota</taxon>
        <taxon>Alphaproteobacteria</taxon>
        <taxon>Hyphomicrobiales</taxon>
        <taxon>Nitrobacteraceae</taxon>
        <taxon>Bradyrhizobium</taxon>
    </lineage>
</organism>
<feature type="region of interest" description="Disordered" evidence="1">
    <location>
        <begin position="28"/>
        <end position="48"/>
    </location>
</feature>
<accession>A0ABV4FCC6</accession>
<dbReference type="GeneID" id="92951378"/>
<comment type="caution">
    <text evidence="2">The sequence shown here is derived from an EMBL/GenBank/DDBJ whole genome shotgun (WGS) entry which is preliminary data.</text>
</comment>
<dbReference type="Proteomes" id="UP001565471">
    <property type="component" value="Unassembled WGS sequence"/>
</dbReference>
<dbReference type="RefSeq" id="WP_157183395.1">
    <property type="nucleotide sequence ID" value="NZ_BJNL01000213.1"/>
</dbReference>
<sequence length="48" mass="5331">MLQNLLASIGALAIAVVAFVRMMLQAKRPSLSQPAKSSPVRPRRRRPF</sequence>
<name>A0ABV4FCC6_BRAEL</name>
<keyword evidence="3" id="KW-1185">Reference proteome</keyword>
<evidence type="ECO:0000256" key="1">
    <source>
        <dbReference type="SAM" id="MobiDB-lite"/>
    </source>
</evidence>
<proteinExistence type="predicted"/>
<dbReference type="EMBL" id="JBGBZA010000002">
    <property type="protein sequence ID" value="MEY9321142.1"/>
    <property type="molecule type" value="Genomic_DNA"/>
</dbReference>